<dbReference type="GO" id="GO:0019148">
    <property type="term" value="F:D-cysteine desulfhydrase activity"/>
    <property type="evidence" value="ECO:0007669"/>
    <property type="project" value="UniProtKB-EC"/>
</dbReference>
<comment type="caution">
    <text evidence="4">The sequence shown here is derived from an EMBL/GenBank/DDBJ whole genome shotgun (WGS) entry which is preliminary data.</text>
</comment>
<comment type="similarity">
    <text evidence="2">Belongs to the ACC deaminase/D-cysteine desulfhydrase family.</text>
</comment>
<protein>
    <submittedName>
        <fullName evidence="4">Putative D-cysteine desulfhydrase</fullName>
        <ecNumber evidence="4">4.4.1.15</ecNumber>
    </submittedName>
</protein>
<evidence type="ECO:0000313" key="4">
    <source>
        <dbReference type="EMBL" id="RHN69317.1"/>
    </source>
</evidence>
<evidence type="ECO:0000256" key="1">
    <source>
        <dbReference type="ARBA" id="ARBA00001933"/>
    </source>
</evidence>
<dbReference type="Gramene" id="rna17767">
    <property type="protein sequence ID" value="RHN69317.1"/>
    <property type="gene ID" value="gene17767"/>
</dbReference>
<sequence>MRNAIRSSAFQVILKPKLLSEESMEKLLNRTWTLPNPETKIHQVIHQHGLGARNFLLNTNPDFRNGNVEIDKQRKSFYLVRDDLLHPVINGNKARKLDGLLPLLHDYSVTDVVTCGGCQSAHTAAIAVLCAERGIVSHLLLRGEQPEILTGYNLMSTIYGNVTYVPRNVYANREEMLKNYAESVAGNSGSVLWFSDIIQASSTNELSTSNFMQTDASRSEGNHLQKILIVNEGAGDSVALLGNGKLEFEKQQSISLGTFSLY</sequence>
<gene>
    <name evidence="4" type="ORF">MtrunA17_Chr3g0123371</name>
</gene>
<dbReference type="InterPro" id="IPR027278">
    <property type="entry name" value="ACCD_DCysDesulf"/>
</dbReference>
<organism evidence="4">
    <name type="scientific">Medicago truncatula</name>
    <name type="common">Barrel medic</name>
    <name type="synonym">Medicago tribuloides</name>
    <dbReference type="NCBI Taxonomy" id="3880"/>
    <lineage>
        <taxon>Eukaryota</taxon>
        <taxon>Viridiplantae</taxon>
        <taxon>Streptophyta</taxon>
        <taxon>Embryophyta</taxon>
        <taxon>Tracheophyta</taxon>
        <taxon>Spermatophyta</taxon>
        <taxon>Magnoliopsida</taxon>
        <taxon>eudicotyledons</taxon>
        <taxon>Gunneridae</taxon>
        <taxon>Pentapetalae</taxon>
        <taxon>rosids</taxon>
        <taxon>fabids</taxon>
        <taxon>Fabales</taxon>
        <taxon>Fabaceae</taxon>
        <taxon>Papilionoideae</taxon>
        <taxon>50 kb inversion clade</taxon>
        <taxon>NPAAA clade</taxon>
        <taxon>Hologalegina</taxon>
        <taxon>IRL clade</taxon>
        <taxon>Trifolieae</taxon>
        <taxon>Medicago</taxon>
    </lineage>
</organism>
<dbReference type="SUPFAM" id="SSF53686">
    <property type="entry name" value="Tryptophan synthase beta subunit-like PLP-dependent enzymes"/>
    <property type="match status" value="1"/>
</dbReference>
<evidence type="ECO:0000256" key="2">
    <source>
        <dbReference type="ARBA" id="ARBA00008639"/>
    </source>
</evidence>
<dbReference type="EMBL" id="PSQE01000003">
    <property type="protein sequence ID" value="RHN69317.1"/>
    <property type="molecule type" value="Genomic_DNA"/>
</dbReference>
<dbReference type="InterPro" id="IPR036052">
    <property type="entry name" value="TrpB-like_PALP_sf"/>
</dbReference>
<dbReference type="PANTHER" id="PTHR43780">
    <property type="entry name" value="1-AMINOCYCLOPROPANE-1-CARBOXYLATE DEAMINASE-RELATED"/>
    <property type="match status" value="1"/>
</dbReference>
<evidence type="ECO:0000256" key="3">
    <source>
        <dbReference type="ARBA" id="ARBA00022898"/>
    </source>
</evidence>
<dbReference type="AlphaFoldDB" id="A0A396J272"/>
<keyword evidence="4" id="KW-0456">Lyase</keyword>
<name>A0A396J272_MEDTR</name>
<proteinExistence type="inferred from homology"/>
<dbReference type="EC" id="4.4.1.15" evidence="4"/>
<keyword evidence="3" id="KW-0663">Pyridoxal phosphate</keyword>
<reference evidence="4" key="1">
    <citation type="journal article" date="2018" name="Nat. Plants">
        <title>Whole-genome landscape of Medicago truncatula symbiotic genes.</title>
        <authorList>
            <person name="Pecrix Y."/>
            <person name="Gamas P."/>
            <person name="Carrere S."/>
        </authorList>
    </citation>
    <scope>NUCLEOTIDE SEQUENCE</scope>
    <source>
        <tissue evidence="4">Leaves</tissue>
    </source>
</reference>
<dbReference type="Gene3D" id="3.40.50.1100">
    <property type="match status" value="2"/>
</dbReference>
<dbReference type="FunFam" id="3.40.50.1100:FF:000050">
    <property type="entry name" value="D-cysteine desulfhydrase 2, mitochondrial"/>
    <property type="match status" value="1"/>
</dbReference>
<dbReference type="PANTHER" id="PTHR43780:SF7">
    <property type="entry name" value="D-CYSTEINE DESULFHYDRASE 2, MITOCHONDRIAL"/>
    <property type="match status" value="1"/>
</dbReference>
<dbReference type="Proteomes" id="UP000265566">
    <property type="component" value="Chromosome 3"/>
</dbReference>
<comment type="cofactor">
    <cofactor evidence="1">
        <name>pyridoxal 5'-phosphate</name>
        <dbReference type="ChEBI" id="CHEBI:597326"/>
    </cofactor>
</comment>
<accession>A0A396J272</accession>